<reference evidence="1 2" key="1">
    <citation type="submission" date="2019-03" db="EMBL/GenBank/DDBJ databases">
        <title>First draft genome of Liparis tanakae, snailfish: a comprehensive survey of snailfish specific genes.</title>
        <authorList>
            <person name="Kim W."/>
            <person name="Song I."/>
            <person name="Jeong J.-H."/>
            <person name="Kim D."/>
            <person name="Kim S."/>
            <person name="Ryu S."/>
            <person name="Song J.Y."/>
            <person name="Lee S.K."/>
        </authorList>
    </citation>
    <scope>NUCLEOTIDE SEQUENCE [LARGE SCALE GENOMIC DNA]</scope>
    <source>
        <tissue evidence="1">Muscle</tissue>
    </source>
</reference>
<dbReference type="Proteomes" id="UP000314294">
    <property type="component" value="Unassembled WGS sequence"/>
</dbReference>
<name>A0A4Z2J3J2_9TELE</name>
<accession>A0A4Z2J3J2</accession>
<dbReference type="AlphaFoldDB" id="A0A4Z2J3J2"/>
<keyword evidence="2" id="KW-1185">Reference proteome</keyword>
<dbReference type="EMBL" id="SRLO01000024">
    <property type="protein sequence ID" value="TNN84766.1"/>
    <property type="molecule type" value="Genomic_DNA"/>
</dbReference>
<comment type="caution">
    <text evidence="1">The sequence shown here is derived from an EMBL/GenBank/DDBJ whole genome shotgun (WGS) entry which is preliminary data.</text>
</comment>
<organism evidence="1 2">
    <name type="scientific">Liparis tanakae</name>
    <name type="common">Tanaka's snailfish</name>
    <dbReference type="NCBI Taxonomy" id="230148"/>
    <lineage>
        <taxon>Eukaryota</taxon>
        <taxon>Metazoa</taxon>
        <taxon>Chordata</taxon>
        <taxon>Craniata</taxon>
        <taxon>Vertebrata</taxon>
        <taxon>Euteleostomi</taxon>
        <taxon>Actinopterygii</taxon>
        <taxon>Neopterygii</taxon>
        <taxon>Teleostei</taxon>
        <taxon>Neoteleostei</taxon>
        <taxon>Acanthomorphata</taxon>
        <taxon>Eupercaria</taxon>
        <taxon>Perciformes</taxon>
        <taxon>Cottioidei</taxon>
        <taxon>Cottales</taxon>
        <taxon>Liparidae</taxon>
        <taxon>Liparis</taxon>
    </lineage>
</organism>
<protein>
    <submittedName>
        <fullName evidence="1">Uncharacterized protein</fullName>
    </submittedName>
</protein>
<sequence length="96" mass="10202">MGGTFRFDIIVESIVSPDVLPRLNNNNKTKSVVNLAQPPSAELVVRQPGEDDGGVLAGPQSVSKTDMCVGALLERGPSGRVRPAAEAFKDNQEVDQ</sequence>
<evidence type="ECO:0000313" key="2">
    <source>
        <dbReference type="Proteomes" id="UP000314294"/>
    </source>
</evidence>
<proteinExistence type="predicted"/>
<gene>
    <name evidence="1" type="ORF">EYF80_004811</name>
</gene>
<evidence type="ECO:0000313" key="1">
    <source>
        <dbReference type="EMBL" id="TNN84766.1"/>
    </source>
</evidence>